<dbReference type="FunFam" id="3.30.70.360:FF:000001">
    <property type="entry name" value="N-acetyldiaminopimelate deacetylase"/>
    <property type="match status" value="1"/>
</dbReference>
<dbReference type="eggNOG" id="COG1473">
    <property type="taxonomic scope" value="Bacteria"/>
</dbReference>
<dbReference type="GeneID" id="93075432"/>
<dbReference type="EMBL" id="JPGY02000001">
    <property type="protein sequence ID" value="KRU14593.1"/>
    <property type="molecule type" value="Genomic_DNA"/>
</dbReference>
<dbReference type="PATRIC" id="fig|1262449.3.peg.3031"/>
<organism evidence="4 7">
    <name type="scientific">Clostridium pasteurianum DSM 525 = ATCC 6013</name>
    <dbReference type="NCBI Taxonomy" id="1262449"/>
    <lineage>
        <taxon>Bacteria</taxon>
        <taxon>Bacillati</taxon>
        <taxon>Bacillota</taxon>
        <taxon>Clostridia</taxon>
        <taxon>Eubacteriales</taxon>
        <taxon>Clostridiaceae</taxon>
        <taxon>Clostridium</taxon>
    </lineage>
</organism>
<dbReference type="SUPFAM" id="SSF53187">
    <property type="entry name" value="Zn-dependent exopeptidases"/>
    <property type="match status" value="1"/>
</dbReference>
<keyword evidence="2" id="KW-0464">Manganese</keyword>
<feature type="domain" description="Peptidase M20 dimerisation" evidence="3">
    <location>
        <begin position="185"/>
        <end position="283"/>
    </location>
</feature>
<sequence length="391" mass="42723">MNIKAIAPKYKDYIVELRRHFHKYPEPSLQEFETSRKIRSELDKLGISYKISSNTGTGILATIEGGKKGKTIALRADIDALPITECNLINYKSKNTGYMHACGHDGHMASLLGAARILKEIQPDLSGTVKLIFQPGEEAGSGAKSLVTEGFLDGVDSVFGIHLVPDIDCGKISIEGGPRMASSDKFKITVKGKSGHGAKPNLAVDALVVASAIVLNLQSIVSREIDPLEPVVVSVGTMTAGTQYNVIADTAVLHGTTRCFNNEVRKNIPHAIKRVIQSTARSYKAEADLEYDFTVPPVINDYTLALMGRHAVEEILSIDAIAEKKTFLISEDFAEYLQEVPGVFALVGARNTEKDAIYSLHNDRFNIDEDALQIASSLYAEYAYEYLENSK</sequence>
<evidence type="ECO:0000313" key="6">
    <source>
        <dbReference type="Proteomes" id="UP000028042"/>
    </source>
</evidence>
<dbReference type="PIRSF" id="PIRSF005962">
    <property type="entry name" value="Pept_M20D_amidohydro"/>
    <property type="match status" value="1"/>
</dbReference>
<name>A0A0H3J7D8_CLOPA</name>
<keyword evidence="1 4" id="KW-0378">Hydrolase</keyword>
<reference evidence="5" key="2">
    <citation type="submission" date="2015-10" db="EMBL/GenBank/DDBJ databases">
        <title>Improved Draft Genome Sequence of Clostridium pasteurianum Strain ATCC 6013 (DSM 525) Using a Hybrid Next-Generation Sequencing Approach.</title>
        <authorList>
            <person name="Pyne M.E."/>
            <person name="Utturkar S.M."/>
            <person name="Brown S.D."/>
            <person name="Moo-Young M."/>
            <person name="Chung D.A."/>
            <person name="Chou P.C."/>
        </authorList>
    </citation>
    <scope>NUCLEOTIDE SEQUENCE</scope>
    <source>
        <strain evidence="5">ATCC 6013</strain>
    </source>
</reference>
<dbReference type="RefSeq" id="WP_003446547.1">
    <property type="nucleotide sequence ID" value="NZ_ANZB01000011.1"/>
</dbReference>
<reference evidence="5 6" key="3">
    <citation type="journal article" name="Genome Announc.">
        <title>Improved Draft Genome Sequence of Clostridium pasteurianum Strain ATCC 6013 (DSM 525) Using a Hybrid Next-Generation Sequencing Approach.</title>
        <authorList>
            <person name="Pyne M.E."/>
            <person name="Utturkar S."/>
            <person name="Brown S.D."/>
            <person name="Moo-Young M."/>
            <person name="Chung D.A."/>
            <person name="Chou C.P."/>
        </authorList>
    </citation>
    <scope>NUCLEOTIDE SEQUENCE [LARGE SCALE GENOMIC DNA]</scope>
    <source>
        <strain evidence="5 6">ATCC 6013</strain>
    </source>
</reference>
<dbReference type="SUPFAM" id="SSF55031">
    <property type="entry name" value="Bacterial exopeptidase dimerisation domain"/>
    <property type="match status" value="1"/>
</dbReference>
<dbReference type="Proteomes" id="UP000030905">
    <property type="component" value="Chromosome"/>
</dbReference>
<evidence type="ECO:0000256" key="2">
    <source>
        <dbReference type="PIRSR" id="PIRSR005962-1"/>
    </source>
</evidence>
<proteinExistence type="predicted"/>
<gene>
    <name evidence="4" type="ORF">CLPA_c33280</name>
    <name evidence="5" type="ORF">CP6013_03852</name>
</gene>
<dbReference type="AlphaFoldDB" id="A0A0H3J7D8"/>
<evidence type="ECO:0000256" key="1">
    <source>
        <dbReference type="ARBA" id="ARBA00022801"/>
    </source>
</evidence>
<keyword evidence="2" id="KW-0479">Metal-binding</keyword>
<dbReference type="Gene3D" id="3.30.70.360">
    <property type="match status" value="1"/>
</dbReference>
<dbReference type="GO" id="GO:0050118">
    <property type="term" value="F:N-acetyldiaminopimelate deacetylase activity"/>
    <property type="evidence" value="ECO:0007669"/>
    <property type="project" value="UniProtKB-EC"/>
</dbReference>
<evidence type="ECO:0000259" key="3">
    <source>
        <dbReference type="Pfam" id="PF07687"/>
    </source>
</evidence>
<feature type="binding site" evidence="2">
    <location>
        <position position="102"/>
    </location>
    <ligand>
        <name>Mn(2+)</name>
        <dbReference type="ChEBI" id="CHEBI:29035"/>
        <label>2</label>
    </ligand>
</feature>
<dbReference type="KEGG" id="cpae:CPAST_c33280"/>
<evidence type="ECO:0000313" key="7">
    <source>
        <dbReference type="Proteomes" id="UP000030905"/>
    </source>
</evidence>
<dbReference type="Gene3D" id="3.40.630.10">
    <property type="entry name" value="Zn peptidases"/>
    <property type="match status" value="1"/>
</dbReference>
<dbReference type="PANTHER" id="PTHR11014">
    <property type="entry name" value="PEPTIDASE M20 FAMILY MEMBER"/>
    <property type="match status" value="1"/>
</dbReference>
<dbReference type="GO" id="GO:0019877">
    <property type="term" value="P:diaminopimelate biosynthetic process"/>
    <property type="evidence" value="ECO:0007669"/>
    <property type="project" value="UniProtKB-ARBA"/>
</dbReference>
<protein>
    <submittedName>
        <fullName evidence="4">Amidohydrolase</fullName>
        <ecNumber evidence="5">3.5.1.47</ecNumber>
    </submittedName>
</protein>
<feature type="binding site" evidence="2">
    <location>
        <position position="138"/>
    </location>
    <ligand>
        <name>Mn(2+)</name>
        <dbReference type="ChEBI" id="CHEBI:29035"/>
        <label>2</label>
    </ligand>
</feature>
<dbReference type="InterPro" id="IPR002933">
    <property type="entry name" value="Peptidase_M20"/>
</dbReference>
<evidence type="ECO:0000313" key="4">
    <source>
        <dbReference type="EMBL" id="AJA53382.1"/>
    </source>
</evidence>
<dbReference type="PANTHER" id="PTHR11014:SF63">
    <property type="entry name" value="METALLOPEPTIDASE, PUTATIVE (AFU_ORTHOLOGUE AFUA_6G09600)-RELATED"/>
    <property type="match status" value="1"/>
</dbReference>
<dbReference type="EMBL" id="CP009268">
    <property type="protein sequence ID" value="AJA53382.1"/>
    <property type="molecule type" value="Genomic_DNA"/>
</dbReference>
<dbReference type="InterPro" id="IPR036264">
    <property type="entry name" value="Bact_exopeptidase_dim_dom"/>
</dbReference>
<dbReference type="Proteomes" id="UP000028042">
    <property type="component" value="Unassembled WGS sequence"/>
</dbReference>
<keyword evidence="7" id="KW-1185">Reference proteome</keyword>
<evidence type="ECO:0000313" key="5">
    <source>
        <dbReference type="EMBL" id="KRU14593.1"/>
    </source>
</evidence>
<dbReference type="GO" id="GO:0046872">
    <property type="term" value="F:metal ion binding"/>
    <property type="evidence" value="ECO:0007669"/>
    <property type="project" value="UniProtKB-KW"/>
</dbReference>
<reference evidence="4 7" key="1">
    <citation type="journal article" date="2015" name="Genome Announc.">
        <title>Complete Genome Sequence of the Nitrogen-Fixing and Solvent-Producing Clostridium pasteurianum DSM 525.</title>
        <authorList>
            <person name="Poehlein A."/>
            <person name="Grosse-Honebrink A."/>
            <person name="Zhang Y."/>
            <person name="Minton N.P."/>
            <person name="Daniel R."/>
        </authorList>
    </citation>
    <scope>NUCLEOTIDE SEQUENCE [LARGE SCALE GENOMIC DNA]</scope>
    <source>
        <strain evidence="4">DSM 525</strain>
        <strain evidence="7">DSM 525 / ATCC 6013</strain>
    </source>
</reference>
<accession>A0A0H3J7D8</accession>
<dbReference type="InterPro" id="IPR017439">
    <property type="entry name" value="Amidohydrolase"/>
</dbReference>
<dbReference type="Pfam" id="PF01546">
    <property type="entry name" value="Peptidase_M20"/>
    <property type="match status" value="1"/>
</dbReference>
<feature type="binding site" evidence="2">
    <location>
        <position position="361"/>
    </location>
    <ligand>
        <name>Mn(2+)</name>
        <dbReference type="ChEBI" id="CHEBI:29035"/>
        <label>2</label>
    </ligand>
</feature>
<dbReference type="KEGG" id="cpat:CLPA_c33280"/>
<dbReference type="Pfam" id="PF07687">
    <property type="entry name" value="M20_dimer"/>
    <property type="match status" value="1"/>
</dbReference>
<dbReference type="InterPro" id="IPR011650">
    <property type="entry name" value="Peptidase_M20_dimer"/>
</dbReference>
<comment type="cofactor">
    <cofactor evidence="2">
        <name>Mn(2+)</name>
        <dbReference type="ChEBI" id="CHEBI:29035"/>
    </cofactor>
    <text evidence="2">The Mn(2+) ion enhances activity.</text>
</comment>
<feature type="binding site" evidence="2">
    <location>
        <position position="104"/>
    </location>
    <ligand>
        <name>Mn(2+)</name>
        <dbReference type="ChEBI" id="CHEBI:29035"/>
        <label>2</label>
    </ligand>
</feature>
<dbReference type="EC" id="3.5.1.47" evidence="5"/>
<feature type="binding site" evidence="2">
    <location>
        <position position="162"/>
    </location>
    <ligand>
        <name>Mn(2+)</name>
        <dbReference type="ChEBI" id="CHEBI:29035"/>
        <label>2</label>
    </ligand>
</feature>
<dbReference type="NCBIfam" id="TIGR01891">
    <property type="entry name" value="amidohydrolases"/>
    <property type="match status" value="1"/>
</dbReference>